<dbReference type="OrthoDB" id="6427446at2759"/>
<dbReference type="EMBL" id="BMAV01020082">
    <property type="protein sequence ID" value="GFY73453.1"/>
    <property type="molecule type" value="Genomic_DNA"/>
</dbReference>
<accession>A0A8X6YMD8</accession>
<gene>
    <name evidence="1" type="primary">AVEN_126365_1</name>
    <name evidence="1" type="ORF">TNIN_166931</name>
</gene>
<sequence>MRERIIQLLDEFFGTRYVPSENLGLFICRVKRSAERLREVGHDLPPLYQFYQMIRSLPDDFRSTVQVIYRWSDKDFVPDKIEAELLLEENRLGFVKKDLEDVSTFAFSDEVKCKIKKQKSKFQSFFINV</sequence>
<dbReference type="AlphaFoldDB" id="A0A8X6YMD8"/>
<evidence type="ECO:0000313" key="2">
    <source>
        <dbReference type="Proteomes" id="UP000886998"/>
    </source>
</evidence>
<proteinExistence type="predicted"/>
<protein>
    <submittedName>
        <fullName evidence="1">Uncharacterized protein</fullName>
    </submittedName>
</protein>
<reference evidence="1" key="1">
    <citation type="submission" date="2020-08" db="EMBL/GenBank/DDBJ databases">
        <title>Multicomponent nature underlies the extraordinary mechanical properties of spider dragline silk.</title>
        <authorList>
            <person name="Kono N."/>
            <person name="Nakamura H."/>
            <person name="Mori M."/>
            <person name="Yoshida Y."/>
            <person name="Ohtoshi R."/>
            <person name="Malay A.D."/>
            <person name="Moran D.A.P."/>
            <person name="Tomita M."/>
            <person name="Numata K."/>
            <person name="Arakawa K."/>
        </authorList>
    </citation>
    <scope>NUCLEOTIDE SEQUENCE</scope>
</reference>
<keyword evidence="2" id="KW-1185">Reference proteome</keyword>
<dbReference type="Proteomes" id="UP000886998">
    <property type="component" value="Unassembled WGS sequence"/>
</dbReference>
<comment type="caution">
    <text evidence="1">The sequence shown here is derived from an EMBL/GenBank/DDBJ whole genome shotgun (WGS) entry which is preliminary data.</text>
</comment>
<name>A0A8X6YMD8_9ARAC</name>
<organism evidence="1 2">
    <name type="scientific">Trichonephila inaurata madagascariensis</name>
    <dbReference type="NCBI Taxonomy" id="2747483"/>
    <lineage>
        <taxon>Eukaryota</taxon>
        <taxon>Metazoa</taxon>
        <taxon>Ecdysozoa</taxon>
        <taxon>Arthropoda</taxon>
        <taxon>Chelicerata</taxon>
        <taxon>Arachnida</taxon>
        <taxon>Araneae</taxon>
        <taxon>Araneomorphae</taxon>
        <taxon>Entelegynae</taxon>
        <taxon>Araneoidea</taxon>
        <taxon>Nephilidae</taxon>
        <taxon>Trichonephila</taxon>
        <taxon>Trichonephila inaurata</taxon>
    </lineage>
</organism>
<evidence type="ECO:0000313" key="1">
    <source>
        <dbReference type="EMBL" id="GFY73453.1"/>
    </source>
</evidence>